<feature type="transmembrane region" description="Helical" evidence="7">
    <location>
        <begin position="56"/>
        <end position="81"/>
    </location>
</feature>
<feature type="domain" description="Mechanosensitive ion channel MscS C-terminal" evidence="9">
    <location>
        <begin position="177"/>
        <end position="258"/>
    </location>
</feature>
<keyword evidence="11" id="KW-1185">Reference proteome</keyword>
<evidence type="ECO:0000256" key="4">
    <source>
        <dbReference type="ARBA" id="ARBA00022692"/>
    </source>
</evidence>
<evidence type="ECO:0000256" key="3">
    <source>
        <dbReference type="ARBA" id="ARBA00022475"/>
    </source>
</evidence>
<dbReference type="InterPro" id="IPR006685">
    <property type="entry name" value="MscS_channel_2nd"/>
</dbReference>
<evidence type="ECO:0000256" key="6">
    <source>
        <dbReference type="ARBA" id="ARBA00023136"/>
    </source>
</evidence>
<evidence type="ECO:0000256" key="1">
    <source>
        <dbReference type="ARBA" id="ARBA00004651"/>
    </source>
</evidence>
<evidence type="ECO:0000313" key="11">
    <source>
        <dbReference type="Proteomes" id="UP000029736"/>
    </source>
</evidence>
<evidence type="ECO:0000256" key="5">
    <source>
        <dbReference type="ARBA" id="ARBA00022989"/>
    </source>
</evidence>
<keyword evidence="4 7" id="KW-0812">Transmembrane</keyword>
<sequence>MEKIAAYLEEGGRLLIGYLPKVALAGLVLWIGFKLVNRMTKGLALAMEKAGLSKSLIPFLTSLAGVSLKVLIVFSAAGLIGVELASFLAVLAAAGFAVGLALQGSLSNFAAGIIILLFKPYKVADWIEVDDKFGKVEEIQIFNTLMVTPGRKTLIIPNAQVVDNIVTNYSRKGYIRIELSVTMPYSESFPRVEQIIMEQLLSIPKVLEDPAPEVGIEAYDSHSIVVAVRPYVVPDDFWEVKFEVYRRIKAAFHSHNISVAYSEGVEMGKIGS</sequence>
<dbReference type="InterPro" id="IPR010920">
    <property type="entry name" value="LSM_dom_sf"/>
</dbReference>
<dbReference type="InterPro" id="IPR011066">
    <property type="entry name" value="MscS_channel_C_sf"/>
</dbReference>
<feature type="transmembrane region" description="Helical" evidence="7">
    <location>
        <begin position="87"/>
        <end position="118"/>
    </location>
</feature>
<dbReference type="InterPro" id="IPR011014">
    <property type="entry name" value="MscS_channel_TM-2"/>
</dbReference>
<comment type="subcellular location">
    <subcellularLocation>
        <location evidence="1">Cell membrane</location>
        <topology evidence="1">Multi-pass membrane protein</topology>
    </subcellularLocation>
</comment>
<dbReference type="AlphaFoldDB" id="A0A098SBB5"/>
<dbReference type="OrthoDB" id="9809206at2"/>
<dbReference type="SUPFAM" id="SSF82861">
    <property type="entry name" value="Mechanosensitive channel protein MscS (YggB), transmembrane region"/>
    <property type="match status" value="1"/>
</dbReference>
<dbReference type="GO" id="GO:0005886">
    <property type="term" value="C:plasma membrane"/>
    <property type="evidence" value="ECO:0007669"/>
    <property type="project" value="UniProtKB-SubCell"/>
</dbReference>
<dbReference type="InterPro" id="IPR023408">
    <property type="entry name" value="MscS_beta-dom_sf"/>
</dbReference>
<proteinExistence type="inferred from homology"/>
<feature type="transmembrane region" description="Helical" evidence="7">
    <location>
        <begin position="15"/>
        <end position="36"/>
    </location>
</feature>
<evidence type="ECO:0000259" key="8">
    <source>
        <dbReference type="Pfam" id="PF00924"/>
    </source>
</evidence>
<dbReference type="Proteomes" id="UP000029736">
    <property type="component" value="Unassembled WGS sequence"/>
</dbReference>
<dbReference type="EMBL" id="JPOS01000006">
    <property type="protein sequence ID" value="KGE89461.1"/>
    <property type="molecule type" value="Genomic_DNA"/>
</dbReference>
<feature type="domain" description="Mechanosensitive ion channel MscS" evidence="8">
    <location>
        <begin position="105"/>
        <end position="171"/>
    </location>
</feature>
<dbReference type="Gene3D" id="3.30.70.100">
    <property type="match status" value="1"/>
</dbReference>
<evidence type="ECO:0000256" key="2">
    <source>
        <dbReference type="ARBA" id="ARBA00008017"/>
    </source>
</evidence>
<gene>
    <name evidence="10" type="ORF">IX84_02435</name>
</gene>
<dbReference type="InterPro" id="IPR049278">
    <property type="entry name" value="MS_channel_C"/>
</dbReference>
<reference evidence="10 11" key="1">
    <citation type="journal article" date="2014" name="Int. J. Syst. Evol. Microbiol.">
        <title>Phaeodactylibacter xiamenensis gen. nov., sp. nov., a member of the family Saprospiraceae isolated from the marine alga Phaeodactylum tricornutum.</title>
        <authorList>
            <person name="Chen Z.Jr."/>
            <person name="Lei X."/>
            <person name="Lai Q."/>
            <person name="Li Y."/>
            <person name="Zhang B."/>
            <person name="Zhang J."/>
            <person name="Zhang H."/>
            <person name="Yang L."/>
            <person name="Zheng W."/>
            <person name="Tian Y."/>
            <person name="Yu Z."/>
            <person name="Xu H.Jr."/>
            <person name="Zheng T."/>
        </authorList>
    </citation>
    <scope>NUCLEOTIDE SEQUENCE [LARGE SCALE GENOMIC DNA]</scope>
    <source>
        <strain evidence="10 11">KD52</strain>
    </source>
</reference>
<organism evidence="10 11">
    <name type="scientific">Phaeodactylibacter xiamenensis</name>
    <dbReference type="NCBI Taxonomy" id="1524460"/>
    <lineage>
        <taxon>Bacteria</taxon>
        <taxon>Pseudomonadati</taxon>
        <taxon>Bacteroidota</taxon>
        <taxon>Saprospiria</taxon>
        <taxon>Saprospirales</taxon>
        <taxon>Haliscomenobacteraceae</taxon>
        <taxon>Phaeodactylibacter</taxon>
    </lineage>
</organism>
<dbReference type="Pfam" id="PF21082">
    <property type="entry name" value="MS_channel_3rd"/>
    <property type="match status" value="1"/>
</dbReference>
<evidence type="ECO:0000259" key="9">
    <source>
        <dbReference type="Pfam" id="PF21082"/>
    </source>
</evidence>
<evidence type="ECO:0000313" key="10">
    <source>
        <dbReference type="EMBL" id="KGE89461.1"/>
    </source>
</evidence>
<dbReference type="SUPFAM" id="SSF50182">
    <property type="entry name" value="Sm-like ribonucleoproteins"/>
    <property type="match status" value="1"/>
</dbReference>
<dbReference type="STRING" id="1524460.IX84_02435"/>
<accession>A0A098SBB5</accession>
<keyword evidence="5 7" id="KW-1133">Transmembrane helix</keyword>
<dbReference type="GO" id="GO:0008381">
    <property type="term" value="F:mechanosensitive monoatomic ion channel activity"/>
    <property type="evidence" value="ECO:0007669"/>
    <property type="project" value="InterPro"/>
</dbReference>
<dbReference type="RefSeq" id="WP_044216246.1">
    <property type="nucleotide sequence ID" value="NZ_CAKZLC010000353.1"/>
</dbReference>
<protein>
    <submittedName>
        <fullName evidence="10">Mechanosensitive ion channel protein</fullName>
    </submittedName>
</protein>
<dbReference type="InterPro" id="IPR045275">
    <property type="entry name" value="MscS_archaea/bacteria_type"/>
</dbReference>
<dbReference type="Gene3D" id="2.30.30.60">
    <property type="match status" value="1"/>
</dbReference>
<dbReference type="PANTHER" id="PTHR30221:SF1">
    <property type="entry name" value="SMALL-CONDUCTANCE MECHANOSENSITIVE CHANNEL"/>
    <property type="match status" value="1"/>
</dbReference>
<dbReference type="Gene3D" id="1.10.287.1260">
    <property type="match status" value="1"/>
</dbReference>
<keyword evidence="3" id="KW-1003">Cell membrane</keyword>
<keyword evidence="6 7" id="KW-0472">Membrane</keyword>
<dbReference type="PANTHER" id="PTHR30221">
    <property type="entry name" value="SMALL-CONDUCTANCE MECHANOSENSITIVE CHANNEL"/>
    <property type="match status" value="1"/>
</dbReference>
<evidence type="ECO:0000256" key="7">
    <source>
        <dbReference type="SAM" id="Phobius"/>
    </source>
</evidence>
<name>A0A098SBB5_9BACT</name>
<dbReference type="SUPFAM" id="SSF82689">
    <property type="entry name" value="Mechanosensitive channel protein MscS (YggB), C-terminal domain"/>
    <property type="match status" value="1"/>
</dbReference>
<comment type="similarity">
    <text evidence="2">Belongs to the MscS (TC 1.A.23) family.</text>
</comment>
<dbReference type="Pfam" id="PF00924">
    <property type="entry name" value="MS_channel_2nd"/>
    <property type="match status" value="1"/>
</dbReference>
<comment type="caution">
    <text evidence="10">The sequence shown here is derived from an EMBL/GenBank/DDBJ whole genome shotgun (WGS) entry which is preliminary data.</text>
</comment>